<keyword evidence="7" id="KW-1185">Reference proteome</keyword>
<proteinExistence type="predicted"/>
<dbReference type="Proteomes" id="UP000218231">
    <property type="component" value="Unassembled WGS sequence"/>
</dbReference>
<keyword evidence="4" id="KW-0393">Immunoglobulin domain</keyword>
<keyword evidence="3" id="KW-1015">Disulfide bond</keyword>
<evidence type="ECO:0000259" key="5">
    <source>
        <dbReference type="PROSITE" id="PS50835"/>
    </source>
</evidence>
<dbReference type="Pfam" id="PF07679">
    <property type="entry name" value="I-set"/>
    <property type="match status" value="3"/>
</dbReference>
<protein>
    <recommendedName>
        <fullName evidence="5">Ig-like domain-containing protein</fullName>
    </recommendedName>
</protein>
<dbReference type="PROSITE" id="PS50835">
    <property type="entry name" value="IG_LIKE"/>
    <property type="match status" value="2"/>
</dbReference>
<dbReference type="GO" id="GO:0043025">
    <property type="term" value="C:neuronal cell body"/>
    <property type="evidence" value="ECO:0007669"/>
    <property type="project" value="TreeGrafter"/>
</dbReference>
<accession>A0A2A2KFM1</accession>
<keyword evidence="2" id="KW-0677">Repeat</keyword>
<dbReference type="SMART" id="SM00409">
    <property type="entry name" value="IG"/>
    <property type="match status" value="2"/>
</dbReference>
<evidence type="ECO:0000313" key="6">
    <source>
        <dbReference type="EMBL" id="PAV72717.1"/>
    </source>
</evidence>
<dbReference type="InterPro" id="IPR013783">
    <property type="entry name" value="Ig-like_fold"/>
</dbReference>
<dbReference type="SMART" id="SM00408">
    <property type="entry name" value="IGc2"/>
    <property type="match status" value="2"/>
</dbReference>
<organism evidence="6 7">
    <name type="scientific">Diploscapter pachys</name>
    <dbReference type="NCBI Taxonomy" id="2018661"/>
    <lineage>
        <taxon>Eukaryota</taxon>
        <taxon>Metazoa</taxon>
        <taxon>Ecdysozoa</taxon>
        <taxon>Nematoda</taxon>
        <taxon>Chromadorea</taxon>
        <taxon>Rhabditida</taxon>
        <taxon>Rhabditina</taxon>
        <taxon>Rhabditomorpha</taxon>
        <taxon>Rhabditoidea</taxon>
        <taxon>Rhabditidae</taxon>
        <taxon>Diploscapter</taxon>
    </lineage>
</organism>
<dbReference type="GO" id="GO:0007156">
    <property type="term" value="P:homophilic cell adhesion via plasma membrane adhesion molecules"/>
    <property type="evidence" value="ECO:0007669"/>
    <property type="project" value="TreeGrafter"/>
</dbReference>
<evidence type="ECO:0000256" key="3">
    <source>
        <dbReference type="ARBA" id="ARBA00023157"/>
    </source>
</evidence>
<dbReference type="EMBL" id="LIAE01008711">
    <property type="protein sequence ID" value="PAV72717.1"/>
    <property type="molecule type" value="Genomic_DNA"/>
</dbReference>
<dbReference type="InterPro" id="IPR050958">
    <property type="entry name" value="Cell_Adh-Cytoskel_Orgn"/>
</dbReference>
<dbReference type="Gene3D" id="2.60.40.10">
    <property type="entry name" value="Immunoglobulins"/>
    <property type="match status" value="3"/>
</dbReference>
<dbReference type="InterPro" id="IPR007110">
    <property type="entry name" value="Ig-like_dom"/>
</dbReference>
<sequence>MLTISEDKKKLEIASARLSDEGRYLCTMQNEAGTASLTTALNVGVPPQIIERPKTEVVKKGDTVTLWCEATGSPTPIINWKKNGTILTKTAIDENSDKRRKSAIFASILPEDEGIYTCEAENWAGKASTDVNLNVMISPEIIPEKMNISTDARQMVFLSCNATGNPEPMISWVKVPNTQITPNEKYQLLGTSLAIRNVLPEDEGFYHCIAKSDAGQVLAQRRLIVNS</sequence>
<name>A0A2A2KFM1_9BILA</name>
<comment type="caution">
    <text evidence="6">The sequence shown here is derived from an EMBL/GenBank/DDBJ whole genome shotgun (WGS) entry which is preliminary data.</text>
</comment>
<evidence type="ECO:0000256" key="1">
    <source>
        <dbReference type="ARBA" id="ARBA00022729"/>
    </source>
</evidence>
<evidence type="ECO:0000256" key="4">
    <source>
        <dbReference type="ARBA" id="ARBA00023319"/>
    </source>
</evidence>
<evidence type="ECO:0000313" key="7">
    <source>
        <dbReference type="Proteomes" id="UP000218231"/>
    </source>
</evidence>
<evidence type="ECO:0000256" key="2">
    <source>
        <dbReference type="ARBA" id="ARBA00022737"/>
    </source>
</evidence>
<dbReference type="FunFam" id="2.60.40.10:FF:000032">
    <property type="entry name" value="palladin isoform X1"/>
    <property type="match status" value="2"/>
</dbReference>
<dbReference type="InterPro" id="IPR036179">
    <property type="entry name" value="Ig-like_dom_sf"/>
</dbReference>
<dbReference type="SUPFAM" id="SSF48726">
    <property type="entry name" value="Immunoglobulin"/>
    <property type="match status" value="3"/>
</dbReference>
<dbReference type="OrthoDB" id="5985519at2759"/>
<dbReference type="GO" id="GO:0050808">
    <property type="term" value="P:synapse organization"/>
    <property type="evidence" value="ECO:0007669"/>
    <property type="project" value="TreeGrafter"/>
</dbReference>
<keyword evidence="1" id="KW-0732">Signal</keyword>
<dbReference type="PANTHER" id="PTHR45080">
    <property type="entry name" value="CONTACTIN 5"/>
    <property type="match status" value="1"/>
</dbReference>
<dbReference type="AlphaFoldDB" id="A0A2A2KFM1"/>
<dbReference type="GO" id="GO:0030424">
    <property type="term" value="C:axon"/>
    <property type="evidence" value="ECO:0007669"/>
    <property type="project" value="TreeGrafter"/>
</dbReference>
<dbReference type="InterPro" id="IPR003599">
    <property type="entry name" value="Ig_sub"/>
</dbReference>
<dbReference type="InterPro" id="IPR013098">
    <property type="entry name" value="Ig_I-set"/>
</dbReference>
<dbReference type="STRING" id="2018661.A0A2A2KFM1"/>
<dbReference type="PANTHER" id="PTHR45080:SF8">
    <property type="entry name" value="IG-LIKE DOMAIN-CONTAINING PROTEIN"/>
    <property type="match status" value="1"/>
</dbReference>
<feature type="domain" description="Ig-like" evidence="5">
    <location>
        <begin position="47"/>
        <end position="134"/>
    </location>
</feature>
<gene>
    <name evidence="6" type="ORF">WR25_18701</name>
</gene>
<dbReference type="InterPro" id="IPR003598">
    <property type="entry name" value="Ig_sub2"/>
</dbReference>
<feature type="domain" description="Ig-like" evidence="5">
    <location>
        <begin position="139"/>
        <end position="224"/>
    </location>
</feature>
<dbReference type="GO" id="GO:0008046">
    <property type="term" value="F:axon guidance receptor activity"/>
    <property type="evidence" value="ECO:0007669"/>
    <property type="project" value="TreeGrafter"/>
</dbReference>
<reference evidence="6 7" key="1">
    <citation type="journal article" date="2017" name="Curr. Biol.">
        <title>Genome architecture and evolution of a unichromosomal asexual nematode.</title>
        <authorList>
            <person name="Fradin H."/>
            <person name="Zegar C."/>
            <person name="Gutwein M."/>
            <person name="Lucas J."/>
            <person name="Kovtun M."/>
            <person name="Corcoran D."/>
            <person name="Baugh L.R."/>
            <person name="Kiontke K."/>
            <person name="Gunsalus K."/>
            <person name="Fitch D.H."/>
            <person name="Piano F."/>
        </authorList>
    </citation>
    <scope>NUCLEOTIDE SEQUENCE [LARGE SCALE GENOMIC DNA]</scope>
    <source>
        <strain evidence="6">PF1309</strain>
    </source>
</reference>
<dbReference type="GO" id="GO:0005886">
    <property type="term" value="C:plasma membrane"/>
    <property type="evidence" value="ECO:0007669"/>
    <property type="project" value="TreeGrafter"/>
</dbReference>